<evidence type="ECO:0000256" key="1">
    <source>
        <dbReference type="SAM" id="MobiDB-lite"/>
    </source>
</evidence>
<name>A0ABX8TN60_9CAUL</name>
<dbReference type="GeneID" id="94373858"/>
<protein>
    <submittedName>
        <fullName evidence="2">Uncharacterized protein</fullName>
    </submittedName>
</protein>
<dbReference type="Proteomes" id="UP000824334">
    <property type="component" value="Chromosome"/>
</dbReference>
<proteinExistence type="predicted"/>
<dbReference type="EMBL" id="CP080034">
    <property type="protein sequence ID" value="QYC10664.1"/>
    <property type="molecule type" value="Genomic_DNA"/>
</dbReference>
<keyword evidence="3" id="KW-1185">Reference proteome</keyword>
<reference evidence="2 3" key="1">
    <citation type="submission" date="2021-07" db="EMBL/GenBank/DDBJ databases">
        <title>Isolation and characterization of bacteria from a gold mining with a capacity of golden bioaccumulation.</title>
        <authorList>
            <person name="Yang X.J."/>
        </authorList>
    </citation>
    <scope>NUCLEOTIDE SEQUENCE [LARGE SCALE GENOMIC DNA]</scope>
    <source>
        <strain evidence="2 3">Au29</strain>
    </source>
</reference>
<sequence>MISTIETVRPPALTACDFAGIRQELAALLAGEGFDIAVAADPPFAEGPTGLPTHGCEVESQQADLSIKRTARHERPYKTDGIS</sequence>
<feature type="compositionally biased region" description="Basic and acidic residues" evidence="1">
    <location>
        <begin position="73"/>
        <end position="83"/>
    </location>
</feature>
<organism evidence="2 3">
    <name type="scientific">Brevundimonas nasdae</name>
    <dbReference type="NCBI Taxonomy" id="172043"/>
    <lineage>
        <taxon>Bacteria</taxon>
        <taxon>Pseudomonadati</taxon>
        <taxon>Pseudomonadota</taxon>
        <taxon>Alphaproteobacteria</taxon>
        <taxon>Caulobacterales</taxon>
        <taxon>Caulobacteraceae</taxon>
        <taxon>Brevundimonas</taxon>
    </lineage>
</organism>
<feature type="region of interest" description="Disordered" evidence="1">
    <location>
        <begin position="45"/>
        <end position="83"/>
    </location>
</feature>
<dbReference type="RefSeq" id="WP_219353404.1">
    <property type="nucleotide sequence ID" value="NZ_CP080034.1"/>
</dbReference>
<evidence type="ECO:0000313" key="2">
    <source>
        <dbReference type="EMBL" id="QYC10664.1"/>
    </source>
</evidence>
<accession>A0ABX8TN60</accession>
<evidence type="ECO:0000313" key="3">
    <source>
        <dbReference type="Proteomes" id="UP000824334"/>
    </source>
</evidence>
<gene>
    <name evidence="2" type="ORF">KWG56_01180</name>
</gene>